<dbReference type="EMBL" id="WBJX01000001">
    <property type="protein sequence ID" value="KAB1639167.1"/>
    <property type="molecule type" value="Genomic_DNA"/>
</dbReference>
<dbReference type="RefSeq" id="WP_151422183.1">
    <property type="nucleotide sequence ID" value="NZ_WBJX01000001.1"/>
</dbReference>
<name>A0A7J5B4X1_9MICO</name>
<evidence type="ECO:0000313" key="1">
    <source>
        <dbReference type="EMBL" id="KAB1639167.1"/>
    </source>
</evidence>
<reference evidence="1 2" key="1">
    <citation type="submission" date="2019-09" db="EMBL/GenBank/DDBJ databases">
        <title>Phylogeny of genus Pseudoclavibacter and closely related genus.</title>
        <authorList>
            <person name="Li Y."/>
        </authorList>
    </citation>
    <scope>NUCLEOTIDE SEQUENCE [LARGE SCALE GENOMIC DNA]</scope>
    <source>
        <strain evidence="1 2">THG-MD12</strain>
    </source>
</reference>
<comment type="caution">
    <text evidence="1">The sequence shown here is derived from an EMBL/GenBank/DDBJ whole genome shotgun (WGS) entry which is preliminary data.</text>
</comment>
<dbReference type="OrthoDB" id="5072350at2"/>
<keyword evidence="2" id="KW-1185">Reference proteome</keyword>
<dbReference type="InterPro" id="IPR006311">
    <property type="entry name" value="TAT_signal"/>
</dbReference>
<gene>
    <name evidence="1" type="ORF">F8O03_02150</name>
</gene>
<evidence type="ECO:0008006" key="3">
    <source>
        <dbReference type="Google" id="ProtNLM"/>
    </source>
</evidence>
<evidence type="ECO:0000313" key="2">
    <source>
        <dbReference type="Proteomes" id="UP000490386"/>
    </source>
</evidence>
<dbReference type="PROSITE" id="PS51318">
    <property type="entry name" value="TAT"/>
    <property type="match status" value="1"/>
</dbReference>
<accession>A0A7J5B4X1</accession>
<dbReference type="AlphaFoldDB" id="A0A7J5B4X1"/>
<proteinExistence type="predicted"/>
<sequence length="175" mass="17039">MHKSSASRQGALETSTDRRAVIRNTAWAVPAIAAAVAAPLASASTTADIDVGAYVNLGTCGVLGVLGPGFTLTASPTAPLPVDTTITIIGSGIGNIGTFGAAGGTASITTLSGTARQAVLTAPLPAGATLALRTTLSISVAFTLNAVVSLPNGYRGTGAKPAASVSSTLILCSGF</sequence>
<organism evidence="1 2">
    <name type="scientific">Pseudoclavibacter terrae</name>
    <dbReference type="NCBI Taxonomy" id="1530195"/>
    <lineage>
        <taxon>Bacteria</taxon>
        <taxon>Bacillati</taxon>
        <taxon>Actinomycetota</taxon>
        <taxon>Actinomycetes</taxon>
        <taxon>Micrococcales</taxon>
        <taxon>Microbacteriaceae</taxon>
        <taxon>Pseudoclavibacter</taxon>
    </lineage>
</organism>
<protein>
    <recommendedName>
        <fullName evidence="3">IPT/TIG domain-containing protein</fullName>
    </recommendedName>
</protein>
<dbReference type="Proteomes" id="UP000490386">
    <property type="component" value="Unassembled WGS sequence"/>
</dbReference>